<dbReference type="InterPro" id="IPR016032">
    <property type="entry name" value="Sig_transdc_resp-reg_C-effctor"/>
</dbReference>
<geneLocation type="plasmid" evidence="1">
    <name>phvKpST395_NDM1_1657</name>
</geneLocation>
<dbReference type="AlphaFoldDB" id="A0A8A9FZU1"/>
<dbReference type="SUPFAM" id="SSF46894">
    <property type="entry name" value="C-terminal effector domain of the bipartite response regulators"/>
    <property type="match status" value="1"/>
</dbReference>
<proteinExistence type="predicted"/>
<reference evidence="1" key="2">
    <citation type="submission" date="2021-04" db="EMBL/GenBank/DDBJ databases">
        <title>Hybrid resistance and virulence plasmids from nosocomial Klebsiella pneumoniae isolates.</title>
        <authorList>
            <person name="Starkova P."/>
            <person name="Sulian O."/>
            <person name="Likholetova D."/>
            <person name="Ageevets V."/>
            <person name="Gostev V."/>
            <person name="Sopova J."/>
            <person name="Lebedeva M."/>
            <person name="Sidorenko S."/>
            <person name="Lazareva I."/>
        </authorList>
    </citation>
    <scope>NUCLEOTIDE SEQUENCE</scope>
    <source>
        <strain evidence="1">1657</strain>
        <plasmid evidence="1">phvKpST395_NDM1_1657</plasmid>
    </source>
</reference>
<gene>
    <name evidence="1" type="ORF">J8405_00870</name>
</gene>
<dbReference type="EMBL" id="MW911670">
    <property type="protein sequence ID" value="QXV91075.1"/>
    <property type="molecule type" value="Genomic_DNA"/>
</dbReference>
<reference evidence="2" key="1">
    <citation type="journal article" date="2021" name="Antibiotics">
        <title>Emergence of Hybrid Resistance and Virulence Plasmids Harboring New Delhi Metallo-beta-Lactamase in Klebsiella pneumoniae in Russia.</title>
        <authorList>
            <person name="Starkova P."/>
            <person name="Lazareva I."/>
            <person name="Avdeeva A."/>
            <person name="Sulian O."/>
            <person name="Likholetova D."/>
            <person name="Ageevets V."/>
            <person name="Lebedeva M."/>
            <person name="Gostev V."/>
            <person name="Sopova J."/>
            <person name="Sidorenko S."/>
        </authorList>
    </citation>
    <scope>NUCLEOTIDE SEQUENCE</scope>
    <source>
        <plasmid evidence="2">phvKpST395_NDM-1_2512</plasmid>
    </source>
</reference>
<keyword evidence="1" id="KW-0614">Plasmid</keyword>
<sequence length="212" mass="25495">MEKYIYFMCNKDVTLVLTDDYYFYFGLKQLTGLPLVYITYEGSMDKPIVIKQKRNIRVLVDSRIFYSGKWDGYKMLRKTLNMISQWMWLDISGGGEKFYPKGCDYDIYVNMQGNLKKNIEELYYAYLKKNVSRIGNHYPQLTKKEQIILQCLLSRREGIHELKSRLKIEEKTLSCHRCKITRKFGCKRFIRFMYLYNLNKEITDEKWCTSNT</sequence>
<dbReference type="EMBL" id="CP072809">
    <property type="protein sequence ID" value="QTR65260.1"/>
    <property type="molecule type" value="Genomic_DNA"/>
</dbReference>
<accession>A0A8A9FZU1</accession>
<dbReference type="GO" id="GO:0006355">
    <property type="term" value="P:regulation of DNA-templated transcription"/>
    <property type="evidence" value="ECO:0007669"/>
    <property type="project" value="InterPro"/>
</dbReference>
<protein>
    <submittedName>
        <fullName evidence="1">Response regulator</fullName>
    </submittedName>
</protein>
<name>A0A8A9FZU1_KLEPN</name>
<organism evidence="1">
    <name type="scientific">Klebsiella pneumoniae subsp. pneumoniae</name>
    <dbReference type="NCBI Taxonomy" id="72407"/>
    <lineage>
        <taxon>Bacteria</taxon>
        <taxon>Pseudomonadati</taxon>
        <taxon>Pseudomonadota</taxon>
        <taxon>Gammaproteobacteria</taxon>
        <taxon>Enterobacterales</taxon>
        <taxon>Enterobacteriaceae</taxon>
        <taxon>Klebsiella/Raoultella group</taxon>
        <taxon>Klebsiella</taxon>
        <taxon>Klebsiella pneumoniae complex</taxon>
    </lineage>
</organism>
<dbReference type="GO" id="GO:0003677">
    <property type="term" value="F:DNA binding"/>
    <property type="evidence" value="ECO:0007669"/>
    <property type="project" value="InterPro"/>
</dbReference>
<geneLocation type="plasmid" evidence="2">
    <name>phvKpST395_NDM-1_2512</name>
</geneLocation>
<evidence type="ECO:0000313" key="2">
    <source>
        <dbReference type="EMBL" id="QXV91075.1"/>
    </source>
</evidence>
<dbReference type="RefSeq" id="WP_032488580.1">
    <property type="nucleotide sequence ID" value="NZ_CM012202.1"/>
</dbReference>
<evidence type="ECO:0000313" key="1">
    <source>
        <dbReference type="EMBL" id="QTR65260.1"/>
    </source>
</evidence>